<feature type="transmembrane region" description="Helical" evidence="2">
    <location>
        <begin position="67"/>
        <end position="87"/>
    </location>
</feature>
<keyword evidence="2" id="KW-0472">Membrane</keyword>
<comment type="similarity">
    <text evidence="1">Belongs to the YggT family.</text>
</comment>
<evidence type="ECO:0000313" key="3">
    <source>
        <dbReference type="EMBL" id="OGG93533.1"/>
    </source>
</evidence>
<dbReference type="Pfam" id="PF02325">
    <property type="entry name" value="CCB3_YggT"/>
    <property type="match status" value="1"/>
</dbReference>
<protein>
    <recommendedName>
        <fullName evidence="5">YggT family protein</fullName>
    </recommendedName>
</protein>
<keyword evidence="2" id="KW-0812">Transmembrane</keyword>
<dbReference type="AlphaFoldDB" id="A0A1F6G601"/>
<evidence type="ECO:0008006" key="5">
    <source>
        <dbReference type="Google" id="ProtNLM"/>
    </source>
</evidence>
<reference evidence="3 4" key="1">
    <citation type="journal article" date="2016" name="Nat. Commun.">
        <title>Thousands of microbial genomes shed light on interconnected biogeochemical processes in an aquifer system.</title>
        <authorList>
            <person name="Anantharaman K."/>
            <person name="Brown C.T."/>
            <person name="Hug L.A."/>
            <person name="Sharon I."/>
            <person name="Castelle C.J."/>
            <person name="Probst A.J."/>
            <person name="Thomas B.C."/>
            <person name="Singh A."/>
            <person name="Wilkins M.J."/>
            <person name="Karaoz U."/>
            <person name="Brodie E.L."/>
            <person name="Williams K.H."/>
            <person name="Hubbard S.S."/>
            <person name="Banfield J.F."/>
        </authorList>
    </citation>
    <scope>NUCLEOTIDE SEQUENCE [LARGE SCALE GENOMIC DNA]</scope>
</reference>
<gene>
    <name evidence="3" type="ORF">A2527_11540</name>
</gene>
<evidence type="ECO:0000256" key="2">
    <source>
        <dbReference type="SAM" id="Phobius"/>
    </source>
</evidence>
<keyword evidence="2" id="KW-1133">Transmembrane helix</keyword>
<feature type="transmembrane region" description="Helical" evidence="2">
    <location>
        <begin position="12"/>
        <end position="33"/>
    </location>
</feature>
<dbReference type="PANTHER" id="PTHR33219">
    <property type="entry name" value="YLMG HOMOLOG PROTEIN 2, CHLOROPLASTIC"/>
    <property type="match status" value="1"/>
</dbReference>
<comment type="caution">
    <text evidence="3">The sequence shown here is derived from an EMBL/GenBank/DDBJ whole genome shotgun (WGS) entry which is preliminary data.</text>
</comment>
<dbReference type="InterPro" id="IPR003425">
    <property type="entry name" value="CCB3/YggT"/>
</dbReference>
<dbReference type="Proteomes" id="UP000178449">
    <property type="component" value="Unassembled WGS sequence"/>
</dbReference>
<sequence>MDVILFSLRDVLMAGFSLLTWAIIIRAILSWFGPDPSHPLIRLLLKVTDPILDPISRRMPDLGGLDISPIVAIFGLQFAQGIVGALLTRLAGG</sequence>
<evidence type="ECO:0000256" key="1">
    <source>
        <dbReference type="ARBA" id="ARBA00010894"/>
    </source>
</evidence>
<dbReference type="PANTHER" id="PTHR33219:SF14">
    <property type="entry name" value="PROTEIN COFACTOR ASSEMBLY OF COMPLEX C SUBUNIT B CCB3, CHLOROPLASTIC-RELATED"/>
    <property type="match status" value="1"/>
</dbReference>
<name>A0A1F6G601_9PROT</name>
<dbReference type="GO" id="GO:0016020">
    <property type="term" value="C:membrane"/>
    <property type="evidence" value="ECO:0007669"/>
    <property type="project" value="InterPro"/>
</dbReference>
<dbReference type="EMBL" id="MFNE01000047">
    <property type="protein sequence ID" value="OGG93533.1"/>
    <property type="molecule type" value="Genomic_DNA"/>
</dbReference>
<accession>A0A1F6G601</accession>
<evidence type="ECO:0000313" key="4">
    <source>
        <dbReference type="Proteomes" id="UP000178449"/>
    </source>
</evidence>
<organism evidence="3 4">
    <name type="scientific">Candidatus Lambdaproteobacteria bacterium RIFOXYD2_FULL_50_16</name>
    <dbReference type="NCBI Taxonomy" id="1817772"/>
    <lineage>
        <taxon>Bacteria</taxon>
        <taxon>Pseudomonadati</taxon>
        <taxon>Pseudomonadota</taxon>
        <taxon>Candidatus Lambdaproteobacteria</taxon>
    </lineage>
</organism>
<proteinExistence type="inferred from homology"/>
<dbReference type="STRING" id="1817772.A2527_11540"/>